<proteinExistence type="predicted"/>
<dbReference type="Proteomes" id="UP000008022">
    <property type="component" value="Unassembled WGS sequence"/>
</dbReference>
<evidence type="ECO:0000313" key="3">
    <source>
        <dbReference type="Proteomes" id="UP000008022"/>
    </source>
</evidence>
<dbReference type="AlphaFoldDB" id="A0A0E0PHF8"/>
<dbReference type="HOGENOM" id="CLU_2675420_0_0_1"/>
<evidence type="ECO:0000256" key="1">
    <source>
        <dbReference type="SAM" id="MobiDB-lite"/>
    </source>
</evidence>
<dbReference type="EnsemblPlants" id="ORUFI05G03220.2">
    <property type="protein sequence ID" value="ORUFI05G03220.2"/>
    <property type="gene ID" value="ORUFI05G03220"/>
</dbReference>
<sequence>MASISSHHAIALSRIDLLPTAHAHSSFPTPRSLAFPFSLCRLLFLTQRSPPPSPILRRAVAPTPPPNPNRHRQGH</sequence>
<protein>
    <submittedName>
        <fullName evidence="2">Uncharacterized protein</fullName>
    </submittedName>
</protein>
<reference evidence="2" key="2">
    <citation type="submission" date="2015-06" db="UniProtKB">
        <authorList>
            <consortium name="EnsemblPlants"/>
        </authorList>
    </citation>
    <scope>IDENTIFICATION</scope>
</reference>
<evidence type="ECO:0000313" key="2">
    <source>
        <dbReference type="EnsemblPlants" id="ORUFI05G03220.2"/>
    </source>
</evidence>
<keyword evidence="3" id="KW-1185">Reference proteome</keyword>
<dbReference type="Gramene" id="ORUFI05G03220.2">
    <property type="protein sequence ID" value="ORUFI05G03220.2"/>
    <property type="gene ID" value="ORUFI05G03220"/>
</dbReference>
<accession>A0A0E0PHF8</accession>
<reference evidence="3" key="1">
    <citation type="submission" date="2013-06" db="EMBL/GenBank/DDBJ databases">
        <authorList>
            <person name="Zhao Q."/>
        </authorList>
    </citation>
    <scope>NUCLEOTIDE SEQUENCE</scope>
    <source>
        <strain evidence="3">cv. W1943</strain>
    </source>
</reference>
<name>A0A0E0PHF8_ORYRU</name>
<feature type="region of interest" description="Disordered" evidence="1">
    <location>
        <begin position="50"/>
        <end position="75"/>
    </location>
</feature>
<organism evidence="2 3">
    <name type="scientific">Oryza rufipogon</name>
    <name type="common">Brownbeard rice</name>
    <name type="synonym">Asian wild rice</name>
    <dbReference type="NCBI Taxonomy" id="4529"/>
    <lineage>
        <taxon>Eukaryota</taxon>
        <taxon>Viridiplantae</taxon>
        <taxon>Streptophyta</taxon>
        <taxon>Embryophyta</taxon>
        <taxon>Tracheophyta</taxon>
        <taxon>Spermatophyta</taxon>
        <taxon>Magnoliopsida</taxon>
        <taxon>Liliopsida</taxon>
        <taxon>Poales</taxon>
        <taxon>Poaceae</taxon>
        <taxon>BOP clade</taxon>
        <taxon>Oryzoideae</taxon>
        <taxon>Oryzeae</taxon>
        <taxon>Oryzinae</taxon>
        <taxon>Oryza</taxon>
    </lineage>
</organism>